<name>A0A4R3NXC0_9GAMM</name>
<evidence type="ECO:0000313" key="2">
    <source>
        <dbReference type="EMBL" id="TCT38766.1"/>
    </source>
</evidence>
<feature type="transmembrane region" description="Helical" evidence="1">
    <location>
        <begin position="81"/>
        <end position="103"/>
    </location>
</feature>
<feature type="transmembrane region" description="Helical" evidence="1">
    <location>
        <begin position="20"/>
        <end position="38"/>
    </location>
</feature>
<dbReference type="OrthoDB" id="6466211at2"/>
<protein>
    <submittedName>
        <fullName evidence="2">Uncharacterized protein</fullName>
    </submittedName>
</protein>
<reference evidence="2 3" key="1">
    <citation type="submission" date="2019-03" db="EMBL/GenBank/DDBJ databases">
        <title>Genomic analyses of the natural microbiome of Caenorhabditis elegans.</title>
        <authorList>
            <person name="Samuel B."/>
        </authorList>
    </citation>
    <scope>NUCLEOTIDE SEQUENCE [LARGE SCALE GENOMIC DNA]</scope>
    <source>
        <strain evidence="2 3">JUb102</strain>
    </source>
</reference>
<evidence type="ECO:0000256" key="1">
    <source>
        <dbReference type="SAM" id="Phobius"/>
    </source>
</evidence>
<gene>
    <name evidence="2" type="ORF">EC835_101791</name>
</gene>
<proteinExistence type="predicted"/>
<comment type="caution">
    <text evidence="2">The sequence shown here is derived from an EMBL/GenBank/DDBJ whole genome shotgun (WGS) entry which is preliminary data.</text>
</comment>
<keyword evidence="1" id="KW-1133">Transmembrane helix</keyword>
<organism evidence="2 3">
    <name type="scientific">Providencia alcalifaciens</name>
    <dbReference type="NCBI Taxonomy" id="126385"/>
    <lineage>
        <taxon>Bacteria</taxon>
        <taxon>Pseudomonadati</taxon>
        <taxon>Pseudomonadota</taxon>
        <taxon>Gammaproteobacteria</taxon>
        <taxon>Enterobacterales</taxon>
        <taxon>Morganellaceae</taxon>
        <taxon>Providencia</taxon>
    </lineage>
</organism>
<dbReference type="EMBL" id="SMAS01000001">
    <property type="protein sequence ID" value="TCT38766.1"/>
    <property type="molecule type" value="Genomic_DNA"/>
</dbReference>
<feature type="transmembrane region" description="Helical" evidence="1">
    <location>
        <begin position="45"/>
        <end position="61"/>
    </location>
</feature>
<keyword evidence="1" id="KW-0472">Membrane</keyword>
<dbReference type="RefSeq" id="WP_132495074.1">
    <property type="nucleotide sequence ID" value="NZ_SMAS01000001.1"/>
</dbReference>
<keyword evidence="1" id="KW-0812">Transmembrane</keyword>
<sequence length="122" mass="14068">METFLARINQLIDWMYLNPWDAADVGLMMASALIVFFCRYEKRRDSIVGTILFICWIYQIYETVMGKRISAPSDVVFDGALFIVIFSAGGNIMSIVVISKLVTRIKSIWRLVKLPFTFMVKK</sequence>
<accession>A0A4R3NXC0</accession>
<dbReference type="Proteomes" id="UP000295055">
    <property type="component" value="Unassembled WGS sequence"/>
</dbReference>
<dbReference type="AlphaFoldDB" id="A0A4R3NXC0"/>
<evidence type="ECO:0000313" key="3">
    <source>
        <dbReference type="Proteomes" id="UP000295055"/>
    </source>
</evidence>